<gene>
    <name evidence="6" type="ORF">GCM10009020_34380</name>
</gene>
<dbReference type="PANTHER" id="PTHR30136:SF35">
    <property type="entry name" value="HTH-TYPE TRANSCRIPTIONAL REGULATOR RV1719"/>
    <property type="match status" value="1"/>
</dbReference>
<dbReference type="AlphaFoldDB" id="A0AAV3TEP7"/>
<evidence type="ECO:0000256" key="1">
    <source>
        <dbReference type="ARBA" id="ARBA00023015"/>
    </source>
</evidence>
<dbReference type="Proteomes" id="UP001500420">
    <property type="component" value="Unassembled WGS sequence"/>
</dbReference>
<dbReference type="SUPFAM" id="SSF55781">
    <property type="entry name" value="GAF domain-like"/>
    <property type="match status" value="1"/>
</dbReference>
<dbReference type="EMBL" id="BAAADV010000008">
    <property type="protein sequence ID" value="GAA0682276.1"/>
    <property type="molecule type" value="Genomic_DNA"/>
</dbReference>
<evidence type="ECO:0000256" key="3">
    <source>
        <dbReference type="ARBA" id="ARBA00023163"/>
    </source>
</evidence>
<dbReference type="InterPro" id="IPR036390">
    <property type="entry name" value="WH_DNA-bd_sf"/>
</dbReference>
<evidence type="ECO:0000313" key="7">
    <source>
        <dbReference type="Proteomes" id="UP001500420"/>
    </source>
</evidence>
<dbReference type="PROSITE" id="PS51077">
    <property type="entry name" value="HTH_ICLR"/>
    <property type="match status" value="1"/>
</dbReference>
<comment type="caution">
    <text evidence="6">The sequence shown here is derived from an EMBL/GenBank/DDBJ whole genome shotgun (WGS) entry which is preliminary data.</text>
</comment>
<dbReference type="Pfam" id="PF01614">
    <property type="entry name" value="IclR_C"/>
    <property type="match status" value="1"/>
</dbReference>
<protein>
    <submittedName>
        <fullName evidence="6">IclR family transcriptional regulator</fullName>
    </submittedName>
</protein>
<proteinExistence type="predicted"/>
<accession>A0AAV3TEP7</accession>
<name>A0AAV3TEP7_9EURY</name>
<dbReference type="PROSITE" id="PS51078">
    <property type="entry name" value="ICLR_ED"/>
    <property type="match status" value="1"/>
</dbReference>
<evidence type="ECO:0000259" key="5">
    <source>
        <dbReference type="PROSITE" id="PS51078"/>
    </source>
</evidence>
<keyword evidence="7" id="KW-1185">Reference proteome</keyword>
<keyword evidence="1" id="KW-0805">Transcription regulation</keyword>
<reference evidence="6 7" key="1">
    <citation type="journal article" date="2019" name="Int. J. Syst. Evol. Microbiol.">
        <title>The Global Catalogue of Microorganisms (GCM) 10K type strain sequencing project: providing services to taxonomists for standard genome sequencing and annotation.</title>
        <authorList>
            <consortium name="The Broad Institute Genomics Platform"/>
            <consortium name="The Broad Institute Genome Sequencing Center for Infectious Disease"/>
            <person name="Wu L."/>
            <person name="Ma J."/>
        </authorList>
    </citation>
    <scope>NUCLEOTIDE SEQUENCE [LARGE SCALE GENOMIC DNA]</scope>
    <source>
        <strain evidence="6 7">JCM 16328</strain>
    </source>
</reference>
<dbReference type="InterPro" id="IPR014757">
    <property type="entry name" value="Tscrpt_reg_IclR_C"/>
</dbReference>
<evidence type="ECO:0000256" key="2">
    <source>
        <dbReference type="ARBA" id="ARBA00023125"/>
    </source>
</evidence>
<dbReference type="SUPFAM" id="SSF46785">
    <property type="entry name" value="Winged helix' DNA-binding domain"/>
    <property type="match status" value="1"/>
</dbReference>
<dbReference type="PANTHER" id="PTHR30136">
    <property type="entry name" value="HELIX-TURN-HELIX TRANSCRIPTIONAL REGULATOR, ICLR FAMILY"/>
    <property type="match status" value="1"/>
</dbReference>
<dbReference type="InterPro" id="IPR011991">
    <property type="entry name" value="ArsR-like_HTH"/>
</dbReference>
<dbReference type="Pfam" id="PF09339">
    <property type="entry name" value="HTH_IclR"/>
    <property type="match status" value="1"/>
</dbReference>
<dbReference type="Gene3D" id="3.30.450.40">
    <property type="match status" value="1"/>
</dbReference>
<dbReference type="InterPro" id="IPR005471">
    <property type="entry name" value="Tscrpt_reg_IclR_N"/>
</dbReference>
<evidence type="ECO:0000313" key="6">
    <source>
        <dbReference type="EMBL" id="GAA0682276.1"/>
    </source>
</evidence>
<dbReference type="CDD" id="cd00090">
    <property type="entry name" value="HTH_ARSR"/>
    <property type="match status" value="1"/>
</dbReference>
<dbReference type="Gene3D" id="1.10.10.10">
    <property type="entry name" value="Winged helix-like DNA-binding domain superfamily/Winged helix DNA-binding domain"/>
    <property type="match status" value="1"/>
</dbReference>
<dbReference type="RefSeq" id="WP_343775713.1">
    <property type="nucleotide sequence ID" value="NZ_BAAADV010000008.1"/>
</dbReference>
<feature type="domain" description="IclR-ED" evidence="5">
    <location>
        <begin position="68"/>
        <end position="249"/>
    </location>
</feature>
<dbReference type="InterPro" id="IPR050707">
    <property type="entry name" value="HTH_MetabolicPath_Reg"/>
</dbReference>
<organism evidence="6 7">
    <name type="scientific">Natronoarchaeum mannanilyticum</name>
    <dbReference type="NCBI Taxonomy" id="926360"/>
    <lineage>
        <taxon>Archaea</taxon>
        <taxon>Methanobacteriati</taxon>
        <taxon>Methanobacteriota</taxon>
        <taxon>Stenosarchaea group</taxon>
        <taxon>Halobacteria</taxon>
        <taxon>Halobacteriales</taxon>
        <taxon>Natronoarchaeaceae</taxon>
    </lineage>
</organism>
<dbReference type="GO" id="GO:0045892">
    <property type="term" value="P:negative regulation of DNA-templated transcription"/>
    <property type="evidence" value="ECO:0007669"/>
    <property type="project" value="TreeGrafter"/>
</dbReference>
<keyword evidence="2" id="KW-0238">DNA-binding</keyword>
<evidence type="ECO:0000259" key="4">
    <source>
        <dbReference type="PROSITE" id="PS51077"/>
    </source>
</evidence>
<sequence>MTDDNTVHSDERVLDIIEALKEHTTAGVTELAETLDMPKSTVHVHLSTLKDRGYVVQNDAQEYQLSLQFLDIGMMVRETQQISDEVLTKLDELADRTEEKVWWTVEENGMAVFLAESVGRHGIQTNARIGQHVDLYRLAAGKAILATLPEQRRTEIMDGYDFPLANGQTRSDLEEELAEIRERGVAYGSEQFLQGVTGVGAPLKDNSGNVYGAISISGPVNRLDGERIENELTDLVRGISGELQVNLSYR</sequence>
<dbReference type="InterPro" id="IPR036388">
    <property type="entry name" value="WH-like_DNA-bd_sf"/>
</dbReference>
<dbReference type="GO" id="GO:0003677">
    <property type="term" value="F:DNA binding"/>
    <property type="evidence" value="ECO:0007669"/>
    <property type="project" value="UniProtKB-KW"/>
</dbReference>
<keyword evidence="3" id="KW-0804">Transcription</keyword>
<dbReference type="GO" id="GO:0003700">
    <property type="term" value="F:DNA-binding transcription factor activity"/>
    <property type="evidence" value="ECO:0007669"/>
    <property type="project" value="TreeGrafter"/>
</dbReference>
<feature type="domain" description="HTH iclR-type" evidence="4">
    <location>
        <begin position="7"/>
        <end position="67"/>
    </location>
</feature>
<dbReference type="InterPro" id="IPR029016">
    <property type="entry name" value="GAF-like_dom_sf"/>
</dbReference>
<dbReference type="SMART" id="SM00346">
    <property type="entry name" value="HTH_ICLR"/>
    <property type="match status" value="1"/>
</dbReference>